<evidence type="ECO:0000313" key="3">
    <source>
        <dbReference type="Proteomes" id="UP000886523"/>
    </source>
</evidence>
<dbReference type="EMBL" id="MU128969">
    <property type="protein sequence ID" value="KAF9513702.1"/>
    <property type="molecule type" value="Genomic_DNA"/>
</dbReference>
<dbReference type="Proteomes" id="UP000886523">
    <property type="component" value="Unassembled WGS sequence"/>
</dbReference>
<feature type="region of interest" description="Disordered" evidence="1">
    <location>
        <begin position="163"/>
        <end position="192"/>
    </location>
</feature>
<proteinExistence type="predicted"/>
<sequence length="192" mass="20830">MPSRRLFSTRTRRVQSPSTPSNDSSPNQPSTSPHPQPPTMPQPSYPDYLNESAGPGWDATLVLASIIRDMPTPLSGPLTQVVDCRGGVRVTKFLESFVGGLKGSNISDNTAVASSLFILRRNLVAIRADAERWSSLNLLSRYVQRDQIMTAISRHGRISQIVSTRSNSQTCGQSRDGRVSGPISPSKAPISL</sequence>
<name>A0A9P6AXI9_9AGAM</name>
<reference evidence="2" key="1">
    <citation type="journal article" date="2020" name="Nat. Commun.">
        <title>Large-scale genome sequencing of mycorrhizal fungi provides insights into the early evolution of symbiotic traits.</title>
        <authorList>
            <person name="Miyauchi S."/>
            <person name="Kiss E."/>
            <person name="Kuo A."/>
            <person name="Drula E."/>
            <person name="Kohler A."/>
            <person name="Sanchez-Garcia M."/>
            <person name="Morin E."/>
            <person name="Andreopoulos B."/>
            <person name="Barry K.W."/>
            <person name="Bonito G."/>
            <person name="Buee M."/>
            <person name="Carver A."/>
            <person name="Chen C."/>
            <person name="Cichocki N."/>
            <person name="Clum A."/>
            <person name="Culley D."/>
            <person name="Crous P.W."/>
            <person name="Fauchery L."/>
            <person name="Girlanda M."/>
            <person name="Hayes R.D."/>
            <person name="Keri Z."/>
            <person name="LaButti K."/>
            <person name="Lipzen A."/>
            <person name="Lombard V."/>
            <person name="Magnuson J."/>
            <person name="Maillard F."/>
            <person name="Murat C."/>
            <person name="Nolan M."/>
            <person name="Ohm R.A."/>
            <person name="Pangilinan J."/>
            <person name="Pereira M.F."/>
            <person name="Perotto S."/>
            <person name="Peter M."/>
            <person name="Pfister S."/>
            <person name="Riley R."/>
            <person name="Sitrit Y."/>
            <person name="Stielow J.B."/>
            <person name="Szollosi G."/>
            <person name="Zifcakova L."/>
            <person name="Stursova M."/>
            <person name="Spatafora J.W."/>
            <person name="Tedersoo L."/>
            <person name="Vaario L.M."/>
            <person name="Yamada A."/>
            <person name="Yan M."/>
            <person name="Wang P."/>
            <person name="Xu J."/>
            <person name="Bruns T."/>
            <person name="Baldrian P."/>
            <person name="Vilgalys R."/>
            <person name="Dunand C."/>
            <person name="Henrissat B."/>
            <person name="Grigoriev I.V."/>
            <person name="Hibbett D."/>
            <person name="Nagy L.G."/>
            <person name="Martin F.M."/>
        </authorList>
    </citation>
    <scope>NUCLEOTIDE SEQUENCE</scope>
    <source>
        <strain evidence="2">UP504</strain>
    </source>
</reference>
<evidence type="ECO:0000256" key="1">
    <source>
        <dbReference type="SAM" id="MobiDB-lite"/>
    </source>
</evidence>
<comment type="caution">
    <text evidence="2">The sequence shown here is derived from an EMBL/GenBank/DDBJ whole genome shotgun (WGS) entry which is preliminary data.</text>
</comment>
<feature type="compositionally biased region" description="Polar residues" evidence="1">
    <location>
        <begin position="163"/>
        <end position="173"/>
    </location>
</feature>
<evidence type="ECO:0000313" key="2">
    <source>
        <dbReference type="EMBL" id="KAF9513702.1"/>
    </source>
</evidence>
<protein>
    <submittedName>
        <fullName evidence="2">Uncharacterized protein</fullName>
    </submittedName>
</protein>
<organism evidence="2 3">
    <name type="scientific">Hydnum rufescens UP504</name>
    <dbReference type="NCBI Taxonomy" id="1448309"/>
    <lineage>
        <taxon>Eukaryota</taxon>
        <taxon>Fungi</taxon>
        <taxon>Dikarya</taxon>
        <taxon>Basidiomycota</taxon>
        <taxon>Agaricomycotina</taxon>
        <taxon>Agaricomycetes</taxon>
        <taxon>Cantharellales</taxon>
        <taxon>Hydnaceae</taxon>
        <taxon>Hydnum</taxon>
    </lineage>
</organism>
<feature type="compositionally biased region" description="Low complexity" evidence="1">
    <location>
        <begin position="15"/>
        <end position="31"/>
    </location>
</feature>
<dbReference type="OrthoDB" id="4760524at2759"/>
<keyword evidence="3" id="KW-1185">Reference proteome</keyword>
<feature type="region of interest" description="Disordered" evidence="1">
    <location>
        <begin position="1"/>
        <end position="50"/>
    </location>
</feature>
<accession>A0A9P6AXI9</accession>
<feature type="compositionally biased region" description="Pro residues" evidence="1">
    <location>
        <begin position="32"/>
        <end position="44"/>
    </location>
</feature>
<dbReference type="AlphaFoldDB" id="A0A9P6AXI9"/>
<gene>
    <name evidence="2" type="ORF">BS47DRAFT_1457266</name>
</gene>